<dbReference type="PANTHER" id="PTHR35333:SF5">
    <property type="entry name" value="CONSERVED LIPOPROTEIN LPQF-RELATED"/>
    <property type="match status" value="1"/>
</dbReference>
<evidence type="ECO:0000313" key="3">
    <source>
        <dbReference type="EMBL" id="SFA97655.1"/>
    </source>
</evidence>
<evidence type="ECO:0000313" key="4">
    <source>
        <dbReference type="Proteomes" id="UP000198796"/>
    </source>
</evidence>
<dbReference type="AlphaFoldDB" id="A0A1I0X9F6"/>
<dbReference type="STRING" id="871651.SAMN05421688_2022"/>
<evidence type="ECO:0000256" key="1">
    <source>
        <dbReference type="ARBA" id="ARBA00001526"/>
    </source>
</evidence>
<dbReference type="GO" id="GO:0046677">
    <property type="term" value="P:response to antibiotic"/>
    <property type="evidence" value="ECO:0007669"/>
    <property type="project" value="InterPro"/>
</dbReference>
<sequence length="377" mass="40340">MAVLLAGPAGAVTPADQMRAIYRTDAPISAFSGEFLAALPLETVQTFIDELRDVTGPILDVEEADDGLILRTRSHDMTARITLSEAGQITGLWFGQPVPIDVSLEEVEARLGELPGEVSWIVVREGEVLSRDGGDKALAVGSAFKLAVLAVLRDEIAAETRAWDDVVRLRNRHRALPSGILQDFPEGAPLTLHSVAALMIAMSDNTATDLLIDVLGRDAVAEKLGVEDLLSTREFFALKSSAGLRDRYLGADGPEARREAAVAAASAARLDPGKASMPHMAGIEWYVPVERLCTLMGEVAHLDLMAIPSQSVPLPVYRFGRVAFKGGSENGVLNLTAQFRDEQAQDVCVSLTVNAEGGMEVDDVTHGFAALASVFRD</sequence>
<dbReference type="SUPFAM" id="SSF56601">
    <property type="entry name" value="beta-lactamase/transpeptidase-like"/>
    <property type="match status" value="1"/>
</dbReference>
<proteinExistence type="predicted"/>
<name>A0A1I0X9F6_9RHOB</name>
<dbReference type="Gene3D" id="3.40.710.10">
    <property type="entry name" value="DD-peptidase/beta-lactamase superfamily"/>
    <property type="match status" value="1"/>
</dbReference>
<dbReference type="GO" id="GO:0030655">
    <property type="term" value="P:beta-lactam antibiotic catabolic process"/>
    <property type="evidence" value="ECO:0007669"/>
    <property type="project" value="InterPro"/>
</dbReference>
<evidence type="ECO:0000259" key="2">
    <source>
        <dbReference type="Pfam" id="PF13354"/>
    </source>
</evidence>
<keyword evidence="4" id="KW-1185">Reference proteome</keyword>
<protein>
    <submittedName>
        <fullName evidence="3">Beta-lactamase enzyme family protein</fullName>
    </submittedName>
</protein>
<dbReference type="PANTHER" id="PTHR35333">
    <property type="entry name" value="BETA-LACTAMASE"/>
    <property type="match status" value="1"/>
</dbReference>
<feature type="domain" description="Beta-lactamase class A catalytic" evidence="2">
    <location>
        <begin position="134"/>
        <end position="223"/>
    </location>
</feature>
<dbReference type="RefSeq" id="WP_175501246.1">
    <property type="nucleotide sequence ID" value="NZ_FOJU01000003.1"/>
</dbReference>
<gene>
    <name evidence="3" type="ORF">SAMN05421688_2022</name>
</gene>
<reference evidence="3 4" key="1">
    <citation type="submission" date="2016-10" db="EMBL/GenBank/DDBJ databases">
        <authorList>
            <person name="de Groot N.N."/>
        </authorList>
    </citation>
    <scope>NUCLEOTIDE SEQUENCE [LARGE SCALE GENOMIC DNA]</scope>
    <source>
        <strain evidence="3 4">DSM 29316</strain>
    </source>
</reference>
<comment type="catalytic activity">
    <reaction evidence="1">
        <text>a beta-lactam + H2O = a substituted beta-amino acid</text>
        <dbReference type="Rhea" id="RHEA:20401"/>
        <dbReference type="ChEBI" id="CHEBI:15377"/>
        <dbReference type="ChEBI" id="CHEBI:35627"/>
        <dbReference type="ChEBI" id="CHEBI:140347"/>
        <dbReference type="EC" id="3.5.2.6"/>
    </reaction>
</comment>
<dbReference type="EMBL" id="FOJU01000003">
    <property type="protein sequence ID" value="SFA97655.1"/>
    <property type="molecule type" value="Genomic_DNA"/>
</dbReference>
<dbReference type="GO" id="GO:0008800">
    <property type="term" value="F:beta-lactamase activity"/>
    <property type="evidence" value="ECO:0007669"/>
    <property type="project" value="UniProtKB-EC"/>
</dbReference>
<organism evidence="3 4">
    <name type="scientific">Poseidonocella pacifica</name>
    <dbReference type="NCBI Taxonomy" id="871651"/>
    <lineage>
        <taxon>Bacteria</taxon>
        <taxon>Pseudomonadati</taxon>
        <taxon>Pseudomonadota</taxon>
        <taxon>Alphaproteobacteria</taxon>
        <taxon>Rhodobacterales</taxon>
        <taxon>Roseobacteraceae</taxon>
        <taxon>Poseidonocella</taxon>
    </lineage>
</organism>
<dbReference type="InterPro" id="IPR045155">
    <property type="entry name" value="Beta-lactam_cat"/>
</dbReference>
<dbReference type="Pfam" id="PF13354">
    <property type="entry name" value="Beta-lactamase2"/>
    <property type="match status" value="1"/>
</dbReference>
<dbReference type="InterPro" id="IPR012338">
    <property type="entry name" value="Beta-lactam/transpept-like"/>
</dbReference>
<accession>A0A1I0X9F6</accession>
<dbReference type="Proteomes" id="UP000198796">
    <property type="component" value="Unassembled WGS sequence"/>
</dbReference>
<dbReference type="InterPro" id="IPR000871">
    <property type="entry name" value="Beta-lactam_class-A"/>
</dbReference>